<keyword evidence="11" id="KW-0333">Golgi apparatus</keyword>
<evidence type="ECO:0000256" key="9">
    <source>
        <dbReference type="ARBA" id="ARBA00022989"/>
    </source>
</evidence>
<keyword evidence="8" id="KW-0735">Signal-anchor</keyword>
<dbReference type="UniPathway" id="UPA00796">
    <property type="reaction ID" value="UER00771"/>
</dbReference>
<dbReference type="RefSeq" id="WP_155315335.1">
    <property type="nucleotide sequence ID" value="NZ_AP021874.1"/>
</dbReference>
<sequence>MRVLITGGAGFIGSHLAESHLERGDDVYIIDDLSTGSMDNIRFLQDNPAYKNRIFVHINTILNHDMMLELTGICDVVYHMAAAVGVQTILDKPLESIVTNIQGTEKILEMCNKFKKRVLIASTSEVYGKHLHAPLVETDNIIYGPSSKFRWSYAASKLMDEFTALAHHRTNGLEVVITRLFNTVGPRQTGAYGMVIPRFVTQALKNEPITVFGDGTQTRTFTYVKDVVSALMKLMASEKATGQVTNVGGIEEISILDLARKIIDMTGSTSTIQLIPYDEAFGKDFEDMQRRVPSTEKLERLTGFAPDKSLDFILSQVIAYIKSK</sequence>
<evidence type="ECO:0000256" key="7">
    <source>
        <dbReference type="ARBA" id="ARBA00022793"/>
    </source>
</evidence>
<proteinExistence type="inferred from homology"/>
<dbReference type="GO" id="GO:0005737">
    <property type="term" value="C:cytoplasm"/>
    <property type="evidence" value="ECO:0007669"/>
    <property type="project" value="TreeGrafter"/>
</dbReference>
<evidence type="ECO:0000256" key="2">
    <source>
        <dbReference type="ARBA" id="ARBA00004447"/>
    </source>
</evidence>
<evidence type="ECO:0000259" key="14">
    <source>
        <dbReference type="Pfam" id="PF16363"/>
    </source>
</evidence>
<dbReference type="EMBL" id="AP021874">
    <property type="protein sequence ID" value="BBO67031.1"/>
    <property type="molecule type" value="Genomic_DNA"/>
</dbReference>
<keyword evidence="12" id="KW-0472">Membrane</keyword>
<dbReference type="InterPro" id="IPR016040">
    <property type="entry name" value="NAD(P)-bd_dom"/>
</dbReference>
<keyword evidence="13" id="KW-0456">Lyase</keyword>
<comment type="subcellular location">
    <subcellularLocation>
        <location evidence="2">Golgi apparatus</location>
        <location evidence="2">Golgi stack membrane</location>
        <topology evidence="2">Single-pass type II membrane protein</topology>
    </subcellularLocation>
</comment>
<keyword evidence="7" id="KW-0210">Decarboxylase</keyword>
<organism evidence="15 16">
    <name type="scientific">Desulfosarcina alkanivorans</name>
    <dbReference type="NCBI Taxonomy" id="571177"/>
    <lineage>
        <taxon>Bacteria</taxon>
        <taxon>Pseudomonadati</taxon>
        <taxon>Thermodesulfobacteriota</taxon>
        <taxon>Desulfobacteria</taxon>
        <taxon>Desulfobacterales</taxon>
        <taxon>Desulfosarcinaceae</taxon>
        <taxon>Desulfosarcina</taxon>
    </lineage>
</organism>
<evidence type="ECO:0000256" key="4">
    <source>
        <dbReference type="ARBA" id="ARBA00007505"/>
    </source>
</evidence>
<dbReference type="EC" id="4.1.1.35" evidence="5"/>
<keyword evidence="9" id="KW-1133">Transmembrane helix</keyword>
<evidence type="ECO:0000256" key="12">
    <source>
        <dbReference type="ARBA" id="ARBA00023136"/>
    </source>
</evidence>
<dbReference type="AlphaFoldDB" id="A0A5K7YJS4"/>
<dbReference type="InterPro" id="IPR036291">
    <property type="entry name" value="NAD(P)-bd_dom_sf"/>
</dbReference>
<keyword evidence="6" id="KW-0812">Transmembrane</keyword>
<evidence type="ECO:0000256" key="5">
    <source>
        <dbReference type="ARBA" id="ARBA00012290"/>
    </source>
</evidence>
<evidence type="ECO:0000313" key="15">
    <source>
        <dbReference type="EMBL" id="BBO67031.1"/>
    </source>
</evidence>
<evidence type="ECO:0000313" key="16">
    <source>
        <dbReference type="Proteomes" id="UP000427906"/>
    </source>
</evidence>
<reference evidence="15 16" key="1">
    <citation type="submission" date="2019-11" db="EMBL/GenBank/DDBJ databases">
        <title>Comparative genomics of hydrocarbon-degrading Desulfosarcina strains.</title>
        <authorList>
            <person name="Watanabe M."/>
            <person name="Kojima H."/>
            <person name="Fukui M."/>
        </authorList>
    </citation>
    <scope>NUCLEOTIDE SEQUENCE [LARGE SCALE GENOMIC DNA]</scope>
    <source>
        <strain evidence="15 16">PL12</strain>
    </source>
</reference>
<dbReference type="GO" id="GO:0042732">
    <property type="term" value="P:D-xylose metabolic process"/>
    <property type="evidence" value="ECO:0007669"/>
    <property type="project" value="InterPro"/>
</dbReference>
<evidence type="ECO:0000256" key="13">
    <source>
        <dbReference type="ARBA" id="ARBA00023239"/>
    </source>
</evidence>
<evidence type="ECO:0000256" key="8">
    <source>
        <dbReference type="ARBA" id="ARBA00022968"/>
    </source>
</evidence>
<dbReference type="GO" id="GO:0033320">
    <property type="term" value="P:UDP-D-xylose biosynthetic process"/>
    <property type="evidence" value="ECO:0007669"/>
    <property type="project" value="UniProtKB-UniPathway"/>
</dbReference>
<protein>
    <recommendedName>
        <fullName evidence="5">UDP-glucuronate decarboxylase</fullName>
        <ecNumber evidence="5">4.1.1.35</ecNumber>
    </recommendedName>
</protein>
<gene>
    <name evidence="15" type="ORF">DSCA_09610</name>
</gene>
<dbReference type="PANTHER" id="PTHR43078">
    <property type="entry name" value="UDP-GLUCURONIC ACID DECARBOXYLASE-RELATED"/>
    <property type="match status" value="1"/>
</dbReference>
<dbReference type="OrthoDB" id="9802815at2"/>
<comment type="similarity">
    <text evidence="4">Belongs to the NAD(P)-dependent epimerase/dehydratase family. UDP-glucuronic acid decarboxylase subfamily.</text>
</comment>
<dbReference type="Proteomes" id="UP000427906">
    <property type="component" value="Chromosome"/>
</dbReference>
<dbReference type="Gene3D" id="3.40.50.720">
    <property type="entry name" value="NAD(P)-binding Rossmann-like Domain"/>
    <property type="match status" value="1"/>
</dbReference>
<evidence type="ECO:0000256" key="10">
    <source>
        <dbReference type="ARBA" id="ARBA00023027"/>
    </source>
</evidence>
<evidence type="ECO:0000256" key="1">
    <source>
        <dbReference type="ARBA" id="ARBA00001911"/>
    </source>
</evidence>
<keyword evidence="10" id="KW-0520">NAD</keyword>
<dbReference type="GO" id="GO:0070403">
    <property type="term" value="F:NAD+ binding"/>
    <property type="evidence" value="ECO:0007669"/>
    <property type="project" value="InterPro"/>
</dbReference>
<dbReference type="GO" id="GO:0048040">
    <property type="term" value="F:UDP-glucuronate decarboxylase activity"/>
    <property type="evidence" value="ECO:0007669"/>
    <property type="project" value="UniProtKB-EC"/>
</dbReference>
<evidence type="ECO:0000256" key="6">
    <source>
        <dbReference type="ARBA" id="ARBA00022692"/>
    </source>
</evidence>
<comment type="pathway">
    <text evidence="3">Nucleotide-sugar biosynthesis; UDP-alpha-D-xylose biosynthesis; UDP-alpha-D-xylose from UDP-alpha-D-glucuronate: step 1/1.</text>
</comment>
<dbReference type="KEGG" id="dalk:DSCA_09610"/>
<dbReference type="InterPro" id="IPR044516">
    <property type="entry name" value="UXS-like"/>
</dbReference>
<evidence type="ECO:0000256" key="3">
    <source>
        <dbReference type="ARBA" id="ARBA00005100"/>
    </source>
</evidence>
<dbReference type="Pfam" id="PF16363">
    <property type="entry name" value="GDP_Man_Dehyd"/>
    <property type="match status" value="1"/>
</dbReference>
<dbReference type="SUPFAM" id="SSF51735">
    <property type="entry name" value="NAD(P)-binding Rossmann-fold domains"/>
    <property type="match status" value="1"/>
</dbReference>
<accession>A0A5K7YJS4</accession>
<name>A0A5K7YJS4_9BACT</name>
<dbReference type="PANTHER" id="PTHR43078:SF6">
    <property type="entry name" value="UDP-GLUCURONIC ACID DECARBOXYLASE 1"/>
    <property type="match status" value="1"/>
</dbReference>
<comment type="cofactor">
    <cofactor evidence="1">
        <name>NAD(+)</name>
        <dbReference type="ChEBI" id="CHEBI:57540"/>
    </cofactor>
</comment>
<evidence type="ECO:0000256" key="11">
    <source>
        <dbReference type="ARBA" id="ARBA00023034"/>
    </source>
</evidence>
<feature type="domain" description="NAD(P)-binding" evidence="14">
    <location>
        <begin position="4"/>
        <end position="314"/>
    </location>
</feature>
<keyword evidence="16" id="KW-1185">Reference proteome</keyword>